<gene>
    <name evidence="3" type="ORF">GCM10025791_39050</name>
</gene>
<reference evidence="4" key="1">
    <citation type="journal article" date="2019" name="Int. J. Syst. Evol. Microbiol.">
        <title>The Global Catalogue of Microorganisms (GCM) 10K type strain sequencing project: providing services to taxonomists for standard genome sequencing and annotation.</title>
        <authorList>
            <consortium name="The Broad Institute Genomics Platform"/>
            <consortium name="The Broad Institute Genome Sequencing Center for Infectious Disease"/>
            <person name="Wu L."/>
            <person name="Ma J."/>
        </authorList>
    </citation>
    <scope>NUCLEOTIDE SEQUENCE [LARGE SCALE GENOMIC DNA]</scope>
    <source>
        <strain evidence="4">JCM 19134</strain>
    </source>
</reference>
<protein>
    <recommendedName>
        <fullName evidence="2">LysR substrate-binding domain-containing protein</fullName>
    </recommendedName>
</protein>
<evidence type="ECO:0000313" key="3">
    <source>
        <dbReference type="EMBL" id="GAA4955085.1"/>
    </source>
</evidence>
<dbReference type="Gene3D" id="3.40.190.290">
    <property type="match status" value="1"/>
</dbReference>
<feature type="domain" description="LysR substrate-binding" evidence="2">
    <location>
        <begin position="3"/>
        <end position="72"/>
    </location>
</feature>
<proteinExistence type="inferred from homology"/>
<dbReference type="PANTHER" id="PTHR30537:SF5">
    <property type="entry name" value="HTH-TYPE TRANSCRIPTIONAL ACTIVATOR TTDR-RELATED"/>
    <property type="match status" value="1"/>
</dbReference>
<comment type="similarity">
    <text evidence="1">Belongs to the LysR transcriptional regulatory family.</text>
</comment>
<evidence type="ECO:0000256" key="1">
    <source>
        <dbReference type="ARBA" id="ARBA00009437"/>
    </source>
</evidence>
<dbReference type="AlphaFoldDB" id="A0AAV3U7G4"/>
<evidence type="ECO:0000259" key="2">
    <source>
        <dbReference type="Pfam" id="PF03466"/>
    </source>
</evidence>
<evidence type="ECO:0000313" key="4">
    <source>
        <dbReference type="Proteomes" id="UP001409585"/>
    </source>
</evidence>
<dbReference type="InterPro" id="IPR005119">
    <property type="entry name" value="LysR_subst-bd"/>
</dbReference>
<keyword evidence="4" id="KW-1185">Reference proteome</keyword>
<dbReference type="Proteomes" id="UP001409585">
    <property type="component" value="Unassembled WGS sequence"/>
</dbReference>
<dbReference type="SUPFAM" id="SSF53850">
    <property type="entry name" value="Periplasmic binding protein-like II"/>
    <property type="match status" value="1"/>
</dbReference>
<accession>A0AAV3U7G4</accession>
<comment type="caution">
    <text evidence="3">The sequence shown here is derived from an EMBL/GenBank/DDBJ whole genome shotgun (WGS) entry which is preliminary data.</text>
</comment>
<dbReference type="EMBL" id="BAABLX010000067">
    <property type="protein sequence ID" value="GAA4955085.1"/>
    <property type="molecule type" value="Genomic_DNA"/>
</dbReference>
<dbReference type="PANTHER" id="PTHR30537">
    <property type="entry name" value="HTH-TYPE TRANSCRIPTIONAL REGULATOR"/>
    <property type="match status" value="1"/>
</dbReference>
<organism evidence="3 4">
    <name type="scientific">Halioxenophilus aromaticivorans</name>
    <dbReference type="NCBI Taxonomy" id="1306992"/>
    <lineage>
        <taxon>Bacteria</taxon>
        <taxon>Pseudomonadati</taxon>
        <taxon>Pseudomonadota</taxon>
        <taxon>Gammaproteobacteria</taxon>
        <taxon>Alteromonadales</taxon>
        <taxon>Alteromonadaceae</taxon>
        <taxon>Halioxenophilus</taxon>
    </lineage>
</organism>
<sequence length="85" mass="9436">MISNNSDVLIETAIAVAGTALQPTFIAGAAIREGKLKVVLPEHEPEPMVLYAVYAHRQLLASKVPSFVDFIDSFFGEPPYWDRFK</sequence>
<dbReference type="Pfam" id="PF03466">
    <property type="entry name" value="LysR_substrate"/>
    <property type="match status" value="1"/>
</dbReference>
<dbReference type="InterPro" id="IPR058163">
    <property type="entry name" value="LysR-type_TF_proteobact-type"/>
</dbReference>
<name>A0AAV3U7G4_9ALTE</name>